<dbReference type="EMBL" id="NIZV01000060">
    <property type="protein sequence ID" value="RSM13818.1"/>
    <property type="molecule type" value="Genomic_DNA"/>
</dbReference>
<protein>
    <recommendedName>
        <fullName evidence="7">Carboxypeptidase</fullName>
        <ecNumber evidence="7">3.4.16.-</ecNumber>
    </recommendedName>
</protein>
<evidence type="ECO:0000256" key="6">
    <source>
        <dbReference type="ARBA" id="ARBA00023180"/>
    </source>
</evidence>
<keyword evidence="9" id="KW-1185">Reference proteome</keyword>
<keyword evidence="3 7" id="KW-0645">Protease</keyword>
<evidence type="ECO:0000256" key="5">
    <source>
        <dbReference type="ARBA" id="ARBA00022801"/>
    </source>
</evidence>
<dbReference type="GO" id="GO:0004185">
    <property type="term" value="F:serine-type carboxypeptidase activity"/>
    <property type="evidence" value="ECO:0007669"/>
    <property type="project" value="UniProtKB-UniRule"/>
</dbReference>
<evidence type="ECO:0000256" key="2">
    <source>
        <dbReference type="ARBA" id="ARBA00022645"/>
    </source>
</evidence>
<keyword evidence="6" id="KW-0325">Glycoprotein</keyword>
<organism evidence="8 9">
    <name type="scientific">Fusarium ambrosium</name>
    <dbReference type="NCBI Taxonomy" id="131363"/>
    <lineage>
        <taxon>Eukaryota</taxon>
        <taxon>Fungi</taxon>
        <taxon>Dikarya</taxon>
        <taxon>Ascomycota</taxon>
        <taxon>Pezizomycotina</taxon>
        <taxon>Sordariomycetes</taxon>
        <taxon>Hypocreomycetidae</taxon>
        <taxon>Hypocreales</taxon>
        <taxon>Nectriaceae</taxon>
        <taxon>Fusarium</taxon>
        <taxon>Fusarium solani species complex</taxon>
    </lineage>
</organism>
<dbReference type="SUPFAM" id="SSF53474">
    <property type="entry name" value="alpha/beta-Hydrolases"/>
    <property type="match status" value="1"/>
</dbReference>
<dbReference type="PANTHER" id="PTHR11802:SF113">
    <property type="entry name" value="SERINE CARBOXYPEPTIDASE CTSA-4.1"/>
    <property type="match status" value="1"/>
</dbReference>
<keyword evidence="2 7" id="KW-0121">Carboxypeptidase</keyword>
<dbReference type="Pfam" id="PF00450">
    <property type="entry name" value="Peptidase_S10"/>
    <property type="match status" value="1"/>
</dbReference>
<evidence type="ECO:0000256" key="3">
    <source>
        <dbReference type="ARBA" id="ARBA00022670"/>
    </source>
</evidence>
<evidence type="ECO:0000313" key="9">
    <source>
        <dbReference type="Proteomes" id="UP000288429"/>
    </source>
</evidence>
<dbReference type="Gene3D" id="3.40.50.1820">
    <property type="entry name" value="alpha/beta hydrolase"/>
    <property type="match status" value="1"/>
</dbReference>
<keyword evidence="4 7" id="KW-0732">Signal</keyword>
<gene>
    <name evidence="8" type="ORF">CDV31_005688</name>
</gene>
<evidence type="ECO:0000256" key="4">
    <source>
        <dbReference type="ARBA" id="ARBA00022729"/>
    </source>
</evidence>
<dbReference type="PROSITE" id="PS00131">
    <property type="entry name" value="CARBOXYPEPT_SER_SER"/>
    <property type="match status" value="1"/>
</dbReference>
<accession>A0A428UHP3</accession>
<dbReference type="InterPro" id="IPR001563">
    <property type="entry name" value="Peptidase_S10"/>
</dbReference>
<sequence length="526" mass="59242">MTPYSFLTLAWFIALWRTTSGLPYVTVQSQFSDNTVRYKTWEADDAWPCETGSRHHTGWADIKDRHLFFWFHEARNSSKNTPLLLWFQGGPGGSSLHGSFVENGPCLVDTPNSAIPNPYSWTEQFNIVYLDQPAGVGFSYLDHPDDEESYHQRSEVSALDVVTFIRLLYEAFPHLANLDLHLSGESYAGRYVPTIADAILDYNEFFVAGGNISMAIPLRSLMIGNPWLNPAIQMPALYDVSCFPYRGTYPPFMNESLCQNALALADRCESLLDACALASNRGEDSLLCSSSVDICYNQYYGTFMNATSSIYDRRLTGCPDAGSCYDGMLKTIDFLQSKSVMHDHLQVYTQSNGTKTSWDMINEIIERRYIESGDYVMPSTLQMQRLLNYARNNKSSSRVRSLDILIYAGVADIACNTEGVLSTLKGLRWEGRREFNGIPWRALASRDGESTGRVKRVPNLWMVEFNDAGHMVPFDQPEAMLQLTGQWLEHLSEGAAATSDSLDMFLVTEPSVNQDQLLEDILIKDL</sequence>
<dbReference type="GO" id="GO:0000324">
    <property type="term" value="C:fungal-type vacuole"/>
    <property type="evidence" value="ECO:0007669"/>
    <property type="project" value="TreeGrafter"/>
</dbReference>
<dbReference type="GO" id="GO:0006508">
    <property type="term" value="P:proteolysis"/>
    <property type="evidence" value="ECO:0007669"/>
    <property type="project" value="UniProtKB-KW"/>
</dbReference>
<evidence type="ECO:0000313" key="8">
    <source>
        <dbReference type="EMBL" id="RSM13818.1"/>
    </source>
</evidence>
<dbReference type="Gene3D" id="1.10.287.410">
    <property type="match status" value="1"/>
</dbReference>
<dbReference type="InterPro" id="IPR018202">
    <property type="entry name" value="Ser_caboxypep_ser_AS"/>
</dbReference>
<dbReference type="PRINTS" id="PR00724">
    <property type="entry name" value="CRBOXYPTASEC"/>
</dbReference>
<dbReference type="AlphaFoldDB" id="A0A428UHP3"/>
<evidence type="ECO:0000256" key="1">
    <source>
        <dbReference type="ARBA" id="ARBA00009431"/>
    </source>
</evidence>
<comment type="similarity">
    <text evidence="1 7">Belongs to the peptidase S10 family.</text>
</comment>
<keyword evidence="5 7" id="KW-0378">Hydrolase</keyword>
<proteinExistence type="inferred from homology"/>
<dbReference type="EC" id="3.4.16.-" evidence="7"/>
<comment type="caution">
    <text evidence="8">The sequence shown here is derived from an EMBL/GenBank/DDBJ whole genome shotgun (WGS) entry which is preliminary data.</text>
</comment>
<dbReference type="InterPro" id="IPR029058">
    <property type="entry name" value="AB_hydrolase_fold"/>
</dbReference>
<dbReference type="Proteomes" id="UP000288429">
    <property type="component" value="Unassembled WGS sequence"/>
</dbReference>
<feature type="signal peptide" evidence="7">
    <location>
        <begin position="1"/>
        <end position="21"/>
    </location>
</feature>
<feature type="chain" id="PRO_5018817970" description="Carboxypeptidase" evidence="7">
    <location>
        <begin position="22"/>
        <end position="526"/>
    </location>
</feature>
<evidence type="ECO:0000256" key="7">
    <source>
        <dbReference type="RuleBase" id="RU361156"/>
    </source>
</evidence>
<name>A0A428UHP3_9HYPO</name>
<dbReference type="PANTHER" id="PTHR11802">
    <property type="entry name" value="SERINE PROTEASE FAMILY S10 SERINE CARBOXYPEPTIDASE"/>
    <property type="match status" value="1"/>
</dbReference>
<reference evidence="8 9" key="1">
    <citation type="submission" date="2017-06" db="EMBL/GenBank/DDBJ databases">
        <title>Cmopartive genomic analysis of Ambrosia Fusariam Clade fungi.</title>
        <authorList>
            <person name="Stajich J.E."/>
            <person name="Carrillo J."/>
            <person name="Kijimoto T."/>
            <person name="Eskalen A."/>
            <person name="O'Donnell K."/>
            <person name="Kasson M."/>
        </authorList>
    </citation>
    <scope>NUCLEOTIDE SEQUENCE [LARGE SCALE GENOMIC DNA]</scope>
    <source>
        <strain evidence="8 9">NRRL 20438</strain>
    </source>
</reference>